<dbReference type="SUPFAM" id="SSF69318">
    <property type="entry name" value="Integrin alpha N-terminal domain"/>
    <property type="match status" value="1"/>
</dbReference>
<protein>
    <submittedName>
        <fullName evidence="2">Uncharacterized protein</fullName>
    </submittedName>
</protein>
<evidence type="ECO:0000313" key="2">
    <source>
        <dbReference type="EMBL" id="MDT0308127.1"/>
    </source>
</evidence>
<evidence type="ECO:0000313" key="3">
    <source>
        <dbReference type="Proteomes" id="UP001183388"/>
    </source>
</evidence>
<sequence length="128" mass="12488">MAAGSPDRRVNGSYAAGKVLLPPGSGNGVTGAGTRAITEDTTGAPGVSGANVHFGTDVDLLDTDGSGTADLAVGGPGENLVDGLADEGAIWVLRRATTGAPIGAGRLLSAEGFGLPARPRGFGPEFGD</sequence>
<organism evidence="2 3">
    <name type="scientific">Streptomyces boetiae</name>
    <dbReference type="NCBI Taxonomy" id="3075541"/>
    <lineage>
        <taxon>Bacteria</taxon>
        <taxon>Bacillati</taxon>
        <taxon>Actinomycetota</taxon>
        <taxon>Actinomycetes</taxon>
        <taxon>Kitasatosporales</taxon>
        <taxon>Streptomycetaceae</taxon>
        <taxon>Streptomyces</taxon>
    </lineage>
</organism>
<gene>
    <name evidence="2" type="ORF">RM780_14310</name>
</gene>
<keyword evidence="3" id="KW-1185">Reference proteome</keyword>
<dbReference type="EMBL" id="JAVREN010000018">
    <property type="protein sequence ID" value="MDT0308127.1"/>
    <property type="molecule type" value="Genomic_DNA"/>
</dbReference>
<comment type="caution">
    <text evidence="2">The sequence shown here is derived from an EMBL/GenBank/DDBJ whole genome shotgun (WGS) entry which is preliminary data.</text>
</comment>
<dbReference type="Proteomes" id="UP001183388">
    <property type="component" value="Unassembled WGS sequence"/>
</dbReference>
<accession>A0ABU2L9F0</accession>
<name>A0ABU2L9F0_9ACTN</name>
<dbReference type="InterPro" id="IPR028994">
    <property type="entry name" value="Integrin_alpha_N"/>
</dbReference>
<feature type="region of interest" description="Disordered" evidence="1">
    <location>
        <begin position="1"/>
        <end position="33"/>
    </location>
</feature>
<proteinExistence type="predicted"/>
<dbReference type="Gene3D" id="2.130.10.130">
    <property type="entry name" value="Integrin alpha, N-terminal"/>
    <property type="match status" value="1"/>
</dbReference>
<reference evidence="3" key="1">
    <citation type="submission" date="2023-07" db="EMBL/GenBank/DDBJ databases">
        <title>30 novel species of actinomycetes from the DSMZ collection.</title>
        <authorList>
            <person name="Nouioui I."/>
        </authorList>
    </citation>
    <scope>NUCLEOTIDE SEQUENCE [LARGE SCALE GENOMIC DNA]</scope>
    <source>
        <strain evidence="3">DSM 44917</strain>
    </source>
</reference>
<feature type="compositionally biased region" description="Basic and acidic residues" evidence="1">
    <location>
        <begin position="1"/>
        <end position="10"/>
    </location>
</feature>
<evidence type="ECO:0000256" key="1">
    <source>
        <dbReference type="SAM" id="MobiDB-lite"/>
    </source>
</evidence>